<dbReference type="Pfam" id="PF02348">
    <property type="entry name" value="CTP_transf_3"/>
    <property type="match status" value="1"/>
</dbReference>
<dbReference type="GO" id="GO:0016787">
    <property type="term" value="F:hydrolase activity"/>
    <property type="evidence" value="ECO:0007669"/>
    <property type="project" value="UniProtKB-KW"/>
</dbReference>
<keyword evidence="13" id="KW-0862">Zinc</keyword>
<evidence type="ECO:0000256" key="5">
    <source>
        <dbReference type="ARBA" id="ARBA00010726"/>
    </source>
</evidence>
<evidence type="ECO:0000256" key="12">
    <source>
        <dbReference type="ARBA" id="ARBA00022801"/>
    </source>
</evidence>
<evidence type="ECO:0000256" key="8">
    <source>
        <dbReference type="ARBA" id="ARBA00022723"/>
    </source>
</evidence>
<reference evidence="27" key="1">
    <citation type="journal article" date="2008" name="Nature">
        <title>The amphioxus genome and the evolution of the chordate karyotype.</title>
        <authorList>
            <consortium name="US DOE Joint Genome Institute (JGI-PGF)"/>
            <person name="Putnam N.H."/>
            <person name="Butts T."/>
            <person name="Ferrier D.E.K."/>
            <person name="Furlong R.F."/>
            <person name="Hellsten U."/>
            <person name="Kawashima T."/>
            <person name="Robinson-Rechavi M."/>
            <person name="Shoguchi E."/>
            <person name="Terry A."/>
            <person name="Yu J.-K."/>
            <person name="Benito-Gutierrez E.L."/>
            <person name="Dubchak I."/>
            <person name="Garcia-Fernandez J."/>
            <person name="Gibson-Brown J.J."/>
            <person name="Grigoriev I.V."/>
            <person name="Horton A.C."/>
            <person name="de Jong P.J."/>
            <person name="Jurka J."/>
            <person name="Kapitonov V.V."/>
            <person name="Kohara Y."/>
            <person name="Kuroki Y."/>
            <person name="Lindquist E."/>
            <person name="Lucas S."/>
            <person name="Osoegawa K."/>
            <person name="Pennacchio L.A."/>
            <person name="Salamov A.A."/>
            <person name="Satou Y."/>
            <person name="Sauka-Spengler T."/>
            <person name="Schmutz J."/>
            <person name="Shin-I T."/>
            <person name="Toyoda A."/>
            <person name="Bronner-Fraser M."/>
            <person name="Fujiyama A."/>
            <person name="Holland L.Z."/>
            <person name="Holland P.W.H."/>
            <person name="Satoh N."/>
            <person name="Rokhsar D.S."/>
        </authorList>
    </citation>
    <scope>NUCLEOTIDE SEQUENCE [LARGE SCALE GENOMIC DNA]</scope>
    <source>
        <strain evidence="27">S238N-H82</strain>
        <tissue evidence="27">Testes</tissue>
    </source>
</reference>
<dbReference type="Pfam" id="PF21549">
    <property type="entry name" value="PRDM2_PR"/>
    <property type="match status" value="1"/>
</dbReference>
<feature type="region of interest" description="Disordered" evidence="22">
    <location>
        <begin position="1161"/>
        <end position="1191"/>
    </location>
</feature>
<dbReference type="InterPro" id="IPR036236">
    <property type="entry name" value="Znf_C2H2_sf"/>
</dbReference>
<keyword evidence="23" id="KW-0812">Transmembrane</keyword>
<feature type="domain" description="C2H2-type" evidence="25">
    <location>
        <begin position="979"/>
        <end position="1006"/>
    </location>
</feature>
<evidence type="ECO:0000259" key="24">
    <source>
        <dbReference type="PROSITE" id="PS50011"/>
    </source>
</evidence>
<feature type="compositionally biased region" description="Basic residues" evidence="22">
    <location>
        <begin position="1176"/>
        <end position="1187"/>
    </location>
</feature>
<feature type="domain" description="C2H2-type" evidence="25">
    <location>
        <begin position="1063"/>
        <end position="1090"/>
    </location>
</feature>
<comment type="subcellular location">
    <subcellularLocation>
        <location evidence="3">Nucleus</location>
    </subcellularLocation>
</comment>
<keyword evidence="14 21" id="KW-0067">ATP-binding</keyword>
<dbReference type="GO" id="GO:0005634">
    <property type="term" value="C:nucleus"/>
    <property type="evidence" value="ECO:0007669"/>
    <property type="project" value="UniProtKB-SubCell"/>
</dbReference>
<comment type="cofactor">
    <cofactor evidence="2">
        <name>Mg(2+)</name>
        <dbReference type="ChEBI" id="CHEBI:18420"/>
    </cofactor>
</comment>
<dbReference type="InterPro" id="IPR013087">
    <property type="entry name" value="Znf_C2H2_type"/>
</dbReference>
<evidence type="ECO:0000256" key="1">
    <source>
        <dbReference type="ARBA" id="ARBA00001862"/>
    </source>
</evidence>
<feature type="domain" description="C2H2-type" evidence="25">
    <location>
        <begin position="1007"/>
        <end position="1034"/>
    </location>
</feature>
<comment type="pathway">
    <text evidence="4">Amino-sugar metabolism; N-acetylneuraminate metabolism.</text>
</comment>
<proteinExistence type="inferred from homology"/>
<dbReference type="PROSITE" id="PS50011">
    <property type="entry name" value="PROTEIN_KINASE_DOM"/>
    <property type="match status" value="2"/>
</dbReference>
<dbReference type="GO" id="GO:0004672">
    <property type="term" value="F:protein kinase activity"/>
    <property type="evidence" value="ECO:0007669"/>
    <property type="project" value="InterPro"/>
</dbReference>
<dbReference type="Gene3D" id="3.30.160.60">
    <property type="entry name" value="Classic Zinc Finger"/>
    <property type="match status" value="6"/>
</dbReference>
<dbReference type="PANTHER" id="PTHR21485">
    <property type="entry name" value="HAD SUPERFAMILY MEMBERS CMAS AND KDSC"/>
    <property type="match status" value="1"/>
</dbReference>
<dbReference type="InterPro" id="IPR003329">
    <property type="entry name" value="Cytidylyl_trans"/>
</dbReference>
<keyword evidence="15" id="KW-0460">Magnesium</keyword>
<evidence type="ECO:0000256" key="23">
    <source>
        <dbReference type="SAM" id="Phobius"/>
    </source>
</evidence>
<dbReference type="GO" id="GO:0006054">
    <property type="term" value="P:N-acetylneuraminate metabolic process"/>
    <property type="evidence" value="ECO:0007669"/>
    <property type="project" value="UniProtKB-UniPathway"/>
</dbReference>
<comment type="catalytic activity">
    <reaction evidence="1">
        <text>an N-acylneuraminate + CTP = a CMP-N-acyl-beta-neuraminate + diphosphate</text>
        <dbReference type="Rhea" id="RHEA:11344"/>
        <dbReference type="ChEBI" id="CHEBI:33019"/>
        <dbReference type="ChEBI" id="CHEBI:37563"/>
        <dbReference type="ChEBI" id="CHEBI:60073"/>
        <dbReference type="ChEBI" id="CHEBI:68671"/>
        <dbReference type="EC" id="2.7.7.43"/>
    </reaction>
</comment>
<dbReference type="SMART" id="SM00220">
    <property type="entry name" value="S_TKc"/>
    <property type="match status" value="1"/>
</dbReference>
<dbReference type="InParanoid" id="C3Y778"/>
<dbReference type="PROSITE" id="PS50157">
    <property type="entry name" value="ZINC_FINGER_C2H2_2"/>
    <property type="match status" value="7"/>
</dbReference>
<name>C3Y778_BRAFL</name>
<dbReference type="GO" id="GO:0005524">
    <property type="term" value="F:ATP binding"/>
    <property type="evidence" value="ECO:0007669"/>
    <property type="project" value="UniProtKB-UniRule"/>
</dbReference>
<dbReference type="InterPro" id="IPR011009">
    <property type="entry name" value="Kinase-like_dom_sf"/>
</dbReference>
<dbReference type="PROSITE" id="PS00108">
    <property type="entry name" value="PROTEIN_KINASE_ST"/>
    <property type="match status" value="2"/>
</dbReference>
<dbReference type="Gene3D" id="1.10.510.10">
    <property type="entry name" value="Transferase(Phosphotransferase) domain 1"/>
    <property type="match status" value="2"/>
</dbReference>
<keyword evidence="12" id="KW-0378">Hydrolase</keyword>
<dbReference type="FunFam" id="3.30.160.60:FF:002394">
    <property type="entry name" value="Uncharacterized protein"/>
    <property type="match status" value="1"/>
</dbReference>
<dbReference type="Gene3D" id="3.40.50.1000">
    <property type="entry name" value="HAD superfamily/HAD-like"/>
    <property type="match status" value="1"/>
</dbReference>
<feature type="transmembrane region" description="Helical" evidence="23">
    <location>
        <begin position="45"/>
        <end position="66"/>
    </location>
</feature>
<feature type="binding site" evidence="21">
    <location>
        <position position="179"/>
    </location>
    <ligand>
        <name>ATP</name>
        <dbReference type="ChEBI" id="CHEBI:30616"/>
    </ligand>
</feature>
<evidence type="ECO:0000313" key="27">
    <source>
        <dbReference type="EMBL" id="EEN63706.1"/>
    </source>
</evidence>
<dbReference type="SUPFAM" id="SSF56784">
    <property type="entry name" value="HAD-like"/>
    <property type="match status" value="1"/>
</dbReference>
<keyword evidence="17" id="KW-0238">DNA-binding</keyword>
<evidence type="ECO:0000256" key="4">
    <source>
        <dbReference type="ARBA" id="ARBA00005141"/>
    </source>
</evidence>
<gene>
    <name evidence="27" type="ORF">BRAFLDRAFT_123265</name>
</gene>
<protein>
    <recommendedName>
        <fullName evidence="7">N-acylneuraminate cytidylyltransferase</fullName>
        <ecNumber evidence="7">2.7.7.43</ecNumber>
    </recommendedName>
</protein>
<evidence type="ECO:0000256" key="13">
    <source>
        <dbReference type="ARBA" id="ARBA00022833"/>
    </source>
</evidence>
<accession>C3Y778</accession>
<comment type="subunit">
    <text evidence="6">Homotetramer.</text>
</comment>
<dbReference type="InterPro" id="IPR023214">
    <property type="entry name" value="HAD_sf"/>
</dbReference>
<evidence type="ECO:0000259" key="26">
    <source>
        <dbReference type="PROSITE" id="PS50280"/>
    </source>
</evidence>
<dbReference type="FunFam" id="3.90.550.10:FF:000074">
    <property type="entry name" value="N-acylneuraminate cytidylyltransferase A"/>
    <property type="match status" value="1"/>
</dbReference>
<dbReference type="EC" id="2.7.7.43" evidence="7"/>
<dbReference type="InterPro" id="IPR029044">
    <property type="entry name" value="Nucleotide-diphossugar_trans"/>
</dbReference>
<dbReference type="InterPro" id="IPR000719">
    <property type="entry name" value="Prot_kinase_dom"/>
</dbReference>
<dbReference type="SUPFAM" id="SSF57667">
    <property type="entry name" value="beta-beta-alpha zinc fingers"/>
    <property type="match status" value="3"/>
</dbReference>
<dbReference type="Gene3D" id="2.170.270.10">
    <property type="entry name" value="SET domain"/>
    <property type="match status" value="1"/>
</dbReference>
<dbReference type="eggNOG" id="KOG1287">
    <property type="taxonomic scope" value="Eukaryota"/>
</dbReference>
<dbReference type="SUPFAM" id="SSF56112">
    <property type="entry name" value="Protein kinase-like (PK-like)"/>
    <property type="match status" value="2"/>
</dbReference>
<feature type="domain" description="Protein kinase" evidence="24">
    <location>
        <begin position="152"/>
        <end position="432"/>
    </location>
</feature>
<keyword evidence="16" id="KW-0805">Transcription regulation</keyword>
<evidence type="ECO:0000256" key="15">
    <source>
        <dbReference type="ARBA" id="ARBA00022842"/>
    </source>
</evidence>
<dbReference type="SUPFAM" id="SSF53448">
    <property type="entry name" value="Nucleotide-diphospho-sugar transferases"/>
    <property type="match status" value="1"/>
</dbReference>
<evidence type="ECO:0000256" key="17">
    <source>
        <dbReference type="ARBA" id="ARBA00023125"/>
    </source>
</evidence>
<keyword evidence="23" id="KW-0472">Membrane</keyword>
<keyword evidence="19" id="KW-0539">Nucleus</keyword>
<dbReference type="Gene3D" id="3.30.200.20">
    <property type="entry name" value="Phosphorylase Kinase, domain 1"/>
    <property type="match status" value="1"/>
</dbReference>
<evidence type="ECO:0000256" key="6">
    <source>
        <dbReference type="ARBA" id="ARBA00011881"/>
    </source>
</evidence>
<feature type="domain" description="C2H2-type" evidence="25">
    <location>
        <begin position="948"/>
        <end position="971"/>
    </location>
</feature>
<dbReference type="eggNOG" id="KOG2461">
    <property type="taxonomic scope" value="Eukaryota"/>
</dbReference>
<dbReference type="PANTHER" id="PTHR21485:SF3">
    <property type="entry name" value="N-ACYLNEURAMINATE CYTIDYLYLTRANSFERASE"/>
    <property type="match status" value="1"/>
</dbReference>
<feature type="region of interest" description="Disordered" evidence="22">
    <location>
        <begin position="1696"/>
        <end position="1722"/>
    </location>
</feature>
<dbReference type="PROSITE" id="PS00107">
    <property type="entry name" value="PROTEIN_KINASE_ATP"/>
    <property type="match status" value="1"/>
</dbReference>
<dbReference type="PROSITE" id="PS00028">
    <property type="entry name" value="ZINC_FINGER_C2H2_1"/>
    <property type="match status" value="6"/>
</dbReference>
<feature type="domain" description="C2H2-type" evidence="25">
    <location>
        <begin position="1119"/>
        <end position="1146"/>
    </location>
</feature>
<dbReference type="FunFam" id="3.30.160.60:FF:000446">
    <property type="entry name" value="Zinc finger protein"/>
    <property type="match status" value="1"/>
</dbReference>
<dbReference type="PROSITE" id="PS50280">
    <property type="entry name" value="SET"/>
    <property type="match status" value="1"/>
</dbReference>
<comment type="similarity">
    <text evidence="5">Belongs to the CMP-NeuNAc synthase family.</text>
</comment>
<dbReference type="STRING" id="7739.C3Y778"/>
<dbReference type="CDD" id="cd00180">
    <property type="entry name" value="PKc"/>
    <property type="match status" value="1"/>
</dbReference>
<feature type="domain" description="C2H2-type" evidence="25">
    <location>
        <begin position="1091"/>
        <end position="1118"/>
    </location>
</feature>
<evidence type="ECO:0000256" key="14">
    <source>
        <dbReference type="ARBA" id="ARBA00022840"/>
    </source>
</evidence>
<dbReference type="GO" id="GO:0003677">
    <property type="term" value="F:DNA binding"/>
    <property type="evidence" value="ECO:0007669"/>
    <property type="project" value="UniProtKB-KW"/>
</dbReference>
<organism>
    <name type="scientific">Branchiostoma floridae</name>
    <name type="common">Florida lancelet</name>
    <name type="synonym">Amphioxus</name>
    <dbReference type="NCBI Taxonomy" id="7739"/>
    <lineage>
        <taxon>Eukaryota</taxon>
        <taxon>Metazoa</taxon>
        <taxon>Chordata</taxon>
        <taxon>Cephalochordata</taxon>
        <taxon>Leptocardii</taxon>
        <taxon>Amphioxiformes</taxon>
        <taxon>Branchiostomatidae</taxon>
        <taxon>Branchiostoma</taxon>
    </lineage>
</organism>
<evidence type="ECO:0000256" key="7">
    <source>
        <dbReference type="ARBA" id="ARBA00012491"/>
    </source>
</evidence>
<dbReference type="Pfam" id="PF00096">
    <property type="entry name" value="zf-C2H2"/>
    <property type="match status" value="6"/>
</dbReference>
<feature type="domain" description="Protein kinase" evidence="24">
    <location>
        <begin position="422"/>
        <end position="646"/>
    </location>
</feature>
<keyword evidence="9" id="KW-0677">Repeat</keyword>
<dbReference type="CDD" id="cd02513">
    <property type="entry name" value="CMP-NeuAc_Synthase"/>
    <property type="match status" value="1"/>
</dbReference>
<feature type="domain" description="C2H2-type" evidence="25">
    <location>
        <begin position="1035"/>
        <end position="1062"/>
    </location>
</feature>
<evidence type="ECO:0000256" key="18">
    <source>
        <dbReference type="ARBA" id="ARBA00023163"/>
    </source>
</evidence>
<evidence type="ECO:0000256" key="19">
    <source>
        <dbReference type="ARBA" id="ARBA00023242"/>
    </source>
</evidence>
<evidence type="ECO:0000259" key="25">
    <source>
        <dbReference type="PROSITE" id="PS50157"/>
    </source>
</evidence>
<evidence type="ECO:0000256" key="10">
    <source>
        <dbReference type="ARBA" id="ARBA00022741"/>
    </source>
</evidence>
<keyword evidence="10 21" id="KW-0547">Nucleotide-binding</keyword>
<dbReference type="FunFam" id="1.10.510.10:FF:002727">
    <property type="match status" value="2"/>
</dbReference>
<evidence type="ECO:0000256" key="9">
    <source>
        <dbReference type="ARBA" id="ARBA00022737"/>
    </source>
</evidence>
<feature type="domain" description="SET" evidence="26">
    <location>
        <begin position="815"/>
        <end position="931"/>
    </location>
</feature>
<dbReference type="eggNOG" id="KOG1721">
    <property type="taxonomic scope" value="Eukaryota"/>
</dbReference>
<dbReference type="FunFam" id="3.30.160.60:FF:000045">
    <property type="entry name" value="ZFP69 zinc finger protein B"/>
    <property type="match status" value="1"/>
</dbReference>
<dbReference type="FunFam" id="3.40.50.1000:FF:000029">
    <property type="entry name" value="3-deoxy-D-manno-octulosonate 8-phosphate phosphatase KdsC"/>
    <property type="match status" value="1"/>
</dbReference>
<evidence type="ECO:0000256" key="20">
    <source>
        <dbReference type="PROSITE-ProRule" id="PRU00042"/>
    </source>
</evidence>
<dbReference type="InterPro" id="IPR017441">
    <property type="entry name" value="Protein_kinase_ATP_BS"/>
</dbReference>
<feature type="compositionally biased region" description="Polar residues" evidence="22">
    <location>
        <begin position="1707"/>
        <end position="1716"/>
    </location>
</feature>
<dbReference type="InterPro" id="IPR008271">
    <property type="entry name" value="Ser/Thr_kinase_AS"/>
</dbReference>
<dbReference type="eggNOG" id="KOG0597">
    <property type="taxonomic scope" value="Eukaryota"/>
</dbReference>
<dbReference type="GO" id="GO:0008270">
    <property type="term" value="F:zinc ion binding"/>
    <property type="evidence" value="ECO:0007669"/>
    <property type="project" value="UniProtKB-KW"/>
</dbReference>
<dbReference type="SMART" id="SM00355">
    <property type="entry name" value="ZnF_C2H2"/>
    <property type="match status" value="7"/>
</dbReference>
<evidence type="ECO:0000256" key="11">
    <source>
        <dbReference type="ARBA" id="ARBA00022771"/>
    </source>
</evidence>
<dbReference type="EMBL" id="GG666489">
    <property type="protein sequence ID" value="EEN63706.1"/>
    <property type="molecule type" value="Genomic_DNA"/>
</dbReference>
<evidence type="ECO:0000256" key="21">
    <source>
        <dbReference type="PROSITE-ProRule" id="PRU10141"/>
    </source>
</evidence>
<dbReference type="InterPro" id="IPR046341">
    <property type="entry name" value="SET_dom_sf"/>
</dbReference>
<feature type="transmembrane region" description="Helical" evidence="23">
    <location>
        <begin position="12"/>
        <end position="33"/>
    </location>
</feature>
<dbReference type="InterPro" id="IPR050793">
    <property type="entry name" value="CMP-NeuNAc_synthase"/>
</dbReference>
<dbReference type="InterPro" id="IPR001214">
    <property type="entry name" value="SET_dom"/>
</dbReference>
<evidence type="ECO:0000256" key="3">
    <source>
        <dbReference type="ARBA" id="ARBA00004123"/>
    </source>
</evidence>
<dbReference type="Gene3D" id="3.90.550.10">
    <property type="entry name" value="Spore Coat Polysaccharide Biosynthesis Protein SpsA, Chain A"/>
    <property type="match status" value="1"/>
</dbReference>
<dbReference type="FunFam" id="3.30.160.60:FF:000325">
    <property type="entry name" value="ZFP90 zinc finger protein"/>
    <property type="match status" value="1"/>
</dbReference>
<evidence type="ECO:0000256" key="22">
    <source>
        <dbReference type="SAM" id="MobiDB-lite"/>
    </source>
</evidence>
<dbReference type="GO" id="GO:0008781">
    <property type="term" value="F:N-acylneuraminate cytidylyltransferase activity"/>
    <property type="evidence" value="ECO:0007669"/>
    <property type="project" value="UniProtKB-EC"/>
</dbReference>
<sequence>MLIPDDVYKVLNLMGFLSWLGLAVTVSGMVWWRYKKPDLPRPIKLNLAIPVLFVLLSLFMVGVSFVSAPVECASGLAILASALPVYAVFVHWENKPTWFLSFEGYYLSQRLTPYERMMNEERGLGMADPRAEIHEKVQQAGIPLIQENDYQIVENGLVGTGTFGKVYKGKYDDDEVAVKEIQMGRKVKLTDHQIREIQIHGLLPGHKNVASLLAVSIGKNLRMICNFIDGRSLDEIIFEEDEIPKLLKDALPFPNLSQCIYFEPVQIPAHEEPYVALQIAEGVAHLHDCGIIHRDLKPENVMVDTKRHAYICDLGTAKVEQHNNLSVIESMIKPGSPIFLAPECSVDGLDADYSSDIWSLGCTLAELFAREEIWETEDIEFELKRNLKDRKEPDGLKDVREPFNSLVRKLLSYDPKNRITAFDAVRELQKTFDWKKYEQYKDLTSQNILENRRDALPFPNLSQCIYFEPVQIPAHEEPYVALQIAEGVAHLHDCGIIHRDLKPENVMVDTKRHAYICDLGTAKVEQHNNLSVIESMIKPGSPIFLAPECSVDGLDADYSSDIWSLGCTLAVTVVELHNNNNNKKLHSDDINGFAGHTIGYADWSSSPTFSPSVHKRCTMNDSLSTINLEHLGNSASNVIGTSHVTLPTIPQAPSGTGIPVSIANIPVTLSSGLTTTIPMLFPLERPMVNNLTSVQNTPVGLDKSLTLDITSLRQMSSDLLTTSLTLIAATTTLTTSTAALPPINTHVVNQQNILQGGNTSTVNVTTVPMSSISVFPNSNNLTVTTCSVLESLLQPTIQNHVPVGSGERSLEAVARQLEEELNEPIKTDFWVFTRTAIQARTQFGPLQGKIVKKSDVESESDWTNMWEIFRDERSSHFIDARDENEANWMMFVKRARTSLEQNLVAHQCGGDIFFTSCKDIAEGDELLMWFAGNYAKLTGVTSKPEQSYKCCSCERQFADLGALGRHTKYAHPDMTGRKWKCDLCERAFTSSSKLQVHIMVHTKVKPHKCNYCEKTFTDPSNLRTHLTIHTGVKKHACSVCNKTFRQKAHLLSHMVTHTGEKKMKCQFCDKMFSRQSDVKQHMYMHTRDREVKCEECGKIFWRLQHLKKHMKSHTGERNFPCDRCNKAFFTKYHLNRHKKACKGRNAQQNTDVVRVVISEMAPNGGPTQNVDVTRGKTSKKQQRRQNTKTRASALQFPTDLLGGAEQHGVQMVDSNDLICNGNNNGGIVMPVPIVPNIVNTTGGLMPQVIIQGQQPFGNVKMTNNGKSAPELRYKRMGFEPTPELRAEWKRRFGKEEPHIATLILARGGSKGIPMKNNKKLGGLELIGWVIRAAIDSDIMDSVWVSTDHDDIAATARKCGAQVHRRSAEVSQDTCNSWVTIDEFAKYHPEVDIIVDIQATSPCLHPFHLHDGMRLTLKDGYDSVFTVVRRHGFRWTDPKWGIQPFPLNFDPAKRPRRQEWNGEIVENGAFYMMTRDVEQQGLMQGGKMAYLVMEPEYGVDIDTDLDWEIAEQRLFRFGYHGRTPKTVKLVVVNIDGTLLDGQVQVSPTGEELRSFKTTDIVGVQQLRENGIEFRVVAEGDNEVQRALAGKLSAKLEENCTDKLTVIDAWRQELGLEWKDIGYMGYDISDMSCIKKAGMSACPSDAYAAIQKHSHFISTYRGGQGALREFCEQVLEKGNMAAYVDVAEQTWDDFQRKRSEGMAKKSRTRSLSQSQSVGSDVPSI</sequence>
<dbReference type="UniPathway" id="UPA00628"/>
<evidence type="ECO:0000256" key="2">
    <source>
        <dbReference type="ARBA" id="ARBA00001946"/>
    </source>
</evidence>
<keyword evidence="11 20" id="KW-0863">Zinc-finger</keyword>
<keyword evidence="18" id="KW-0804">Transcription</keyword>
<dbReference type="InterPro" id="IPR036412">
    <property type="entry name" value="HAD-like_sf"/>
</dbReference>
<dbReference type="Pfam" id="PF00069">
    <property type="entry name" value="Pkinase"/>
    <property type="match status" value="2"/>
</dbReference>
<keyword evidence="23" id="KW-1133">Transmembrane helix</keyword>
<evidence type="ECO:0000256" key="16">
    <source>
        <dbReference type="ARBA" id="ARBA00023015"/>
    </source>
</evidence>
<dbReference type="FunFam" id="3.30.160.60:FF:000624">
    <property type="entry name" value="zinc finger protein 697"/>
    <property type="match status" value="1"/>
</dbReference>
<keyword evidence="8" id="KW-0479">Metal-binding</keyword>